<feature type="compositionally biased region" description="Basic and acidic residues" evidence="3">
    <location>
        <begin position="40"/>
        <end position="55"/>
    </location>
</feature>
<dbReference type="Pfam" id="PF01613">
    <property type="entry name" value="Flavin_Reduct"/>
    <property type="match status" value="1"/>
</dbReference>
<comment type="caution">
    <text evidence="5">The sequence shown here is derived from an EMBL/GenBank/DDBJ whole genome shotgun (WGS) entry which is preliminary data.</text>
</comment>
<dbReference type="SUPFAM" id="SSF50475">
    <property type="entry name" value="FMN-binding split barrel"/>
    <property type="match status" value="1"/>
</dbReference>
<keyword evidence="6" id="KW-1185">Reference proteome</keyword>
<dbReference type="EC" id="1.-.-.-" evidence="5"/>
<dbReference type="InterPro" id="IPR002563">
    <property type="entry name" value="Flavin_Rdtase-like_dom"/>
</dbReference>
<dbReference type="Proteomes" id="UP001602119">
    <property type="component" value="Unassembled WGS sequence"/>
</dbReference>
<dbReference type="PANTHER" id="PTHR30466">
    <property type="entry name" value="FLAVIN REDUCTASE"/>
    <property type="match status" value="1"/>
</dbReference>
<dbReference type="InterPro" id="IPR012349">
    <property type="entry name" value="Split_barrel_FMN-bd"/>
</dbReference>
<dbReference type="Gene3D" id="2.30.110.10">
    <property type="entry name" value="Electron Transport, Fmn-binding Protein, Chain A"/>
    <property type="match status" value="1"/>
</dbReference>
<feature type="region of interest" description="Disordered" evidence="3">
    <location>
        <begin position="1"/>
        <end position="63"/>
    </location>
</feature>
<dbReference type="EMBL" id="JBIAXI010000006">
    <property type="protein sequence ID" value="MFF4773441.1"/>
    <property type="molecule type" value="Genomic_DNA"/>
</dbReference>
<evidence type="ECO:0000259" key="4">
    <source>
        <dbReference type="SMART" id="SM00903"/>
    </source>
</evidence>
<accession>A0ABW6V298</accession>
<keyword evidence="2 5" id="KW-0560">Oxidoreductase</keyword>
<dbReference type="InterPro" id="IPR050268">
    <property type="entry name" value="NADH-dep_flavin_reductase"/>
</dbReference>
<evidence type="ECO:0000313" key="5">
    <source>
        <dbReference type="EMBL" id="MFF4773441.1"/>
    </source>
</evidence>
<feature type="domain" description="Flavin reductase like" evidence="4">
    <location>
        <begin position="69"/>
        <end position="214"/>
    </location>
</feature>
<evidence type="ECO:0000256" key="3">
    <source>
        <dbReference type="SAM" id="MobiDB-lite"/>
    </source>
</evidence>
<dbReference type="RefSeq" id="WP_387341833.1">
    <property type="nucleotide sequence ID" value="NZ_JBIAXI010000006.1"/>
</dbReference>
<organism evidence="5 6">
    <name type="scientific">Microtetraspora fusca</name>
    <dbReference type="NCBI Taxonomy" id="1997"/>
    <lineage>
        <taxon>Bacteria</taxon>
        <taxon>Bacillati</taxon>
        <taxon>Actinomycetota</taxon>
        <taxon>Actinomycetes</taxon>
        <taxon>Streptosporangiales</taxon>
        <taxon>Streptosporangiaceae</taxon>
        <taxon>Microtetraspora</taxon>
    </lineage>
</organism>
<sequence length="217" mass="22812">MSTDAARVITPDPARPTSRGPGPGHPVGEHAPPSAAGHRVRPDARPGGRHGRDGQHVSPSDSKHFRNVLGRFATGVVAVTAIDEATGEPCGLAANSFASVSLDPPLVAFCVAHTSTSWPRVKATGRLCVNVLAETQREVCDRLAARGGDKFAGLSWSLSPAGGPVFDGTLAWLDCTIETEHPAGDHVIVVARVHGLDKHEDGNPLVFFRGDYGRFHA</sequence>
<protein>
    <submittedName>
        <fullName evidence="5">Flavin reductase family protein</fullName>
        <ecNumber evidence="5">1.-.-.-</ecNumber>
    </submittedName>
</protein>
<dbReference type="PANTHER" id="PTHR30466:SF11">
    <property type="entry name" value="FLAVIN-DEPENDENT MONOOXYGENASE, REDUCTASE SUBUNIT HSAB"/>
    <property type="match status" value="1"/>
</dbReference>
<dbReference type="SMART" id="SM00903">
    <property type="entry name" value="Flavin_Reduct"/>
    <property type="match status" value="1"/>
</dbReference>
<evidence type="ECO:0000256" key="1">
    <source>
        <dbReference type="ARBA" id="ARBA00008898"/>
    </source>
</evidence>
<reference evidence="5 6" key="1">
    <citation type="submission" date="2024-10" db="EMBL/GenBank/DDBJ databases">
        <title>The Natural Products Discovery Center: Release of the First 8490 Sequenced Strains for Exploring Actinobacteria Biosynthetic Diversity.</title>
        <authorList>
            <person name="Kalkreuter E."/>
            <person name="Kautsar S.A."/>
            <person name="Yang D."/>
            <person name="Bader C.D."/>
            <person name="Teijaro C.N."/>
            <person name="Fluegel L."/>
            <person name="Davis C.M."/>
            <person name="Simpson J.R."/>
            <person name="Lauterbach L."/>
            <person name="Steele A.D."/>
            <person name="Gui C."/>
            <person name="Meng S."/>
            <person name="Li G."/>
            <person name="Viehrig K."/>
            <person name="Ye F."/>
            <person name="Su P."/>
            <person name="Kiefer A.F."/>
            <person name="Nichols A."/>
            <person name="Cepeda A.J."/>
            <person name="Yan W."/>
            <person name="Fan B."/>
            <person name="Jiang Y."/>
            <person name="Adhikari A."/>
            <person name="Zheng C.-J."/>
            <person name="Schuster L."/>
            <person name="Cowan T.M."/>
            <person name="Smanski M.J."/>
            <person name="Chevrette M.G."/>
            <person name="De Carvalho L.P.S."/>
            <person name="Shen B."/>
        </authorList>
    </citation>
    <scope>NUCLEOTIDE SEQUENCE [LARGE SCALE GENOMIC DNA]</scope>
    <source>
        <strain evidence="5 6">NPDC001281</strain>
    </source>
</reference>
<dbReference type="GO" id="GO:0016491">
    <property type="term" value="F:oxidoreductase activity"/>
    <property type="evidence" value="ECO:0007669"/>
    <property type="project" value="UniProtKB-KW"/>
</dbReference>
<proteinExistence type="inferred from homology"/>
<evidence type="ECO:0000256" key="2">
    <source>
        <dbReference type="ARBA" id="ARBA00023002"/>
    </source>
</evidence>
<evidence type="ECO:0000313" key="6">
    <source>
        <dbReference type="Proteomes" id="UP001602119"/>
    </source>
</evidence>
<gene>
    <name evidence="5" type="ORF">ACFY05_11345</name>
</gene>
<name>A0ABW6V298_MICFU</name>
<comment type="similarity">
    <text evidence="1">Belongs to the non-flavoprotein flavin reductase family.</text>
</comment>